<feature type="transmembrane region" description="Helical" evidence="2">
    <location>
        <begin position="71"/>
        <end position="93"/>
    </location>
</feature>
<dbReference type="AlphaFoldDB" id="A0A934IUF4"/>
<keyword evidence="2" id="KW-0472">Membrane</keyword>
<proteinExistence type="predicted"/>
<dbReference type="GO" id="GO:0015385">
    <property type="term" value="F:sodium:proton antiporter activity"/>
    <property type="evidence" value="ECO:0007669"/>
    <property type="project" value="TreeGrafter"/>
</dbReference>
<keyword evidence="2" id="KW-0812">Transmembrane</keyword>
<keyword evidence="4" id="KW-1185">Reference proteome</keyword>
<organism evidence="3 4">
    <name type="scientific">Devosia sediminis</name>
    <dbReference type="NCBI Taxonomy" id="2798801"/>
    <lineage>
        <taxon>Bacteria</taxon>
        <taxon>Pseudomonadati</taxon>
        <taxon>Pseudomonadota</taxon>
        <taxon>Alphaproteobacteria</taxon>
        <taxon>Hyphomicrobiales</taxon>
        <taxon>Devosiaceae</taxon>
        <taxon>Devosia</taxon>
    </lineage>
</organism>
<dbReference type="PANTHER" id="PTHR34703:SF1">
    <property type="entry name" value="ANTIPORTER SUBUNIT MNHG2-RELATED"/>
    <property type="match status" value="1"/>
</dbReference>
<evidence type="ECO:0000256" key="1">
    <source>
        <dbReference type="SAM" id="MobiDB-lite"/>
    </source>
</evidence>
<sequence length="119" mass="12574">MNYDDVPLWAAILISASVLIGAALTFVGAVGLVRARSFYQRIHMPTLGTSFGAIGVLLASSILASMGEGRIIAHEVLIFIFVSVTTPVTLMLLARAALHRDRVEGSPEVPSALGKPSDQ</sequence>
<feature type="transmembrane region" description="Helical" evidence="2">
    <location>
        <begin position="6"/>
        <end position="33"/>
    </location>
</feature>
<accession>A0A934IUF4</accession>
<protein>
    <submittedName>
        <fullName evidence="3">Cation:proton antiporter</fullName>
    </submittedName>
</protein>
<dbReference type="NCBIfam" id="TIGR01300">
    <property type="entry name" value="CPA3_mnhG_phaG"/>
    <property type="match status" value="1"/>
</dbReference>
<dbReference type="Pfam" id="PF03334">
    <property type="entry name" value="PhaG_MnhG_YufB"/>
    <property type="match status" value="1"/>
</dbReference>
<evidence type="ECO:0000313" key="3">
    <source>
        <dbReference type="EMBL" id="MBJ3786938.1"/>
    </source>
</evidence>
<feature type="region of interest" description="Disordered" evidence="1">
    <location>
        <begin position="100"/>
        <end position="119"/>
    </location>
</feature>
<dbReference type="RefSeq" id="WP_198878135.1">
    <property type="nucleotide sequence ID" value="NZ_JAEKMH010000006.1"/>
</dbReference>
<evidence type="ECO:0000256" key="2">
    <source>
        <dbReference type="SAM" id="Phobius"/>
    </source>
</evidence>
<evidence type="ECO:0000313" key="4">
    <source>
        <dbReference type="Proteomes" id="UP000602124"/>
    </source>
</evidence>
<reference evidence="3" key="1">
    <citation type="submission" date="2020-12" db="EMBL/GenBank/DDBJ databases">
        <title>Devosia sp. MSA67 isolated from Mo River.</title>
        <authorList>
            <person name="Ma F."/>
            <person name="Zi Z."/>
        </authorList>
    </citation>
    <scope>NUCLEOTIDE SEQUENCE</scope>
    <source>
        <strain evidence="3">MSA67</strain>
    </source>
</reference>
<gene>
    <name evidence="3" type="ORF">JEQ47_19600</name>
</gene>
<keyword evidence="2" id="KW-1133">Transmembrane helix</keyword>
<dbReference type="InterPro" id="IPR005133">
    <property type="entry name" value="PhaG_MnhG_YufB"/>
</dbReference>
<name>A0A934IUF4_9HYPH</name>
<dbReference type="PANTHER" id="PTHR34703">
    <property type="entry name" value="ANTIPORTER SUBUNIT MNHG2-RELATED"/>
    <property type="match status" value="1"/>
</dbReference>
<comment type="caution">
    <text evidence="3">The sequence shown here is derived from an EMBL/GenBank/DDBJ whole genome shotgun (WGS) entry which is preliminary data.</text>
</comment>
<feature type="transmembrane region" description="Helical" evidence="2">
    <location>
        <begin position="45"/>
        <end position="65"/>
    </location>
</feature>
<dbReference type="Proteomes" id="UP000602124">
    <property type="component" value="Unassembled WGS sequence"/>
</dbReference>
<dbReference type="EMBL" id="JAEKMH010000006">
    <property type="protein sequence ID" value="MBJ3786938.1"/>
    <property type="molecule type" value="Genomic_DNA"/>
</dbReference>